<organism evidence="2 3">
    <name type="scientific">Ramlibacter pinisoli</name>
    <dbReference type="NCBI Taxonomy" id="2682844"/>
    <lineage>
        <taxon>Bacteria</taxon>
        <taxon>Pseudomonadati</taxon>
        <taxon>Pseudomonadota</taxon>
        <taxon>Betaproteobacteria</taxon>
        <taxon>Burkholderiales</taxon>
        <taxon>Comamonadaceae</taxon>
        <taxon>Ramlibacter</taxon>
    </lineage>
</organism>
<keyword evidence="3" id="KW-1185">Reference proteome</keyword>
<proteinExistence type="predicted"/>
<feature type="signal peptide" evidence="1">
    <location>
        <begin position="1"/>
        <end position="22"/>
    </location>
</feature>
<keyword evidence="1" id="KW-0732">Signal</keyword>
<gene>
    <name evidence="2" type="ORF">GON04_19525</name>
</gene>
<accession>A0A6N8IY12</accession>
<dbReference type="AlphaFoldDB" id="A0A6N8IY12"/>
<dbReference type="EMBL" id="WSEL01000009">
    <property type="protein sequence ID" value="MVQ31658.1"/>
    <property type="molecule type" value="Genomic_DNA"/>
</dbReference>
<evidence type="ECO:0000256" key="1">
    <source>
        <dbReference type="SAM" id="SignalP"/>
    </source>
</evidence>
<dbReference type="RefSeq" id="WP_157399685.1">
    <property type="nucleotide sequence ID" value="NZ_WSEL01000009.1"/>
</dbReference>
<reference evidence="2 3" key="1">
    <citation type="submission" date="2019-12" db="EMBL/GenBank/DDBJ databases">
        <authorList>
            <person name="Huq M.A."/>
        </authorList>
    </citation>
    <scope>NUCLEOTIDE SEQUENCE [LARGE SCALE GENOMIC DNA]</scope>
    <source>
        <strain evidence="2 3">MAH-25</strain>
    </source>
</reference>
<sequence length="112" mass="12242">MKVLRSSAFAVAAVLLAHAANAQPTVPAPPPFDVAYRAWDVLMESARHNGDATIGGECGKTFRPFVIPGLRRQTRQEEDAAAVECVRSARAVCTNTRLKRSAETARKCEEFR</sequence>
<evidence type="ECO:0000313" key="3">
    <source>
        <dbReference type="Proteomes" id="UP000469385"/>
    </source>
</evidence>
<feature type="chain" id="PRO_5026876351" evidence="1">
    <location>
        <begin position="23"/>
        <end position="112"/>
    </location>
</feature>
<comment type="caution">
    <text evidence="2">The sequence shown here is derived from an EMBL/GenBank/DDBJ whole genome shotgun (WGS) entry which is preliminary data.</text>
</comment>
<dbReference type="Proteomes" id="UP000469385">
    <property type="component" value="Unassembled WGS sequence"/>
</dbReference>
<protein>
    <submittedName>
        <fullName evidence="2">Uncharacterized protein</fullName>
    </submittedName>
</protein>
<evidence type="ECO:0000313" key="2">
    <source>
        <dbReference type="EMBL" id="MVQ31658.1"/>
    </source>
</evidence>
<name>A0A6N8IY12_9BURK</name>